<dbReference type="RefSeq" id="WP_013498244.1">
    <property type="nucleotide sequence ID" value="NC_014833.1"/>
</dbReference>
<keyword evidence="6" id="KW-0472">Membrane</keyword>
<feature type="region of interest" description="Disordered" evidence="5">
    <location>
        <begin position="162"/>
        <end position="184"/>
    </location>
</feature>
<feature type="region of interest" description="Disordered" evidence="5">
    <location>
        <begin position="394"/>
        <end position="457"/>
    </location>
</feature>
<keyword evidence="1" id="KW-0134">Cell wall</keyword>
<dbReference type="EMBL" id="CP002403">
    <property type="protein sequence ID" value="ADU22079.1"/>
    <property type="molecule type" value="Genomic_DNA"/>
</dbReference>
<dbReference type="NCBIfam" id="TIGR01167">
    <property type="entry name" value="LPXTG_anchor"/>
    <property type="match status" value="1"/>
</dbReference>
<evidence type="ECO:0000256" key="3">
    <source>
        <dbReference type="ARBA" id="ARBA00022729"/>
    </source>
</evidence>
<evidence type="ECO:0000259" key="8">
    <source>
        <dbReference type="Pfam" id="PF00746"/>
    </source>
</evidence>
<evidence type="ECO:0000256" key="4">
    <source>
        <dbReference type="ARBA" id="ARBA00023088"/>
    </source>
</evidence>
<evidence type="ECO:0000256" key="7">
    <source>
        <dbReference type="SAM" id="SignalP"/>
    </source>
</evidence>
<proteinExistence type="predicted"/>
<dbReference type="NCBIfam" id="TIGR04226">
    <property type="entry name" value="RrgB_K2N_iso_D2"/>
    <property type="match status" value="1"/>
</dbReference>
<feature type="signal peptide" evidence="7">
    <location>
        <begin position="1"/>
        <end position="28"/>
    </location>
</feature>
<dbReference type="InterPro" id="IPR013783">
    <property type="entry name" value="Ig-like_fold"/>
</dbReference>
<keyword evidence="2" id="KW-0964">Secreted</keyword>
<dbReference type="Gene3D" id="2.60.40.10">
    <property type="entry name" value="Immunoglobulins"/>
    <property type="match status" value="1"/>
</dbReference>
<feature type="domain" description="SpaA-like prealbumin fold" evidence="9">
    <location>
        <begin position="206"/>
        <end position="279"/>
    </location>
</feature>
<dbReference type="Pfam" id="PF17802">
    <property type="entry name" value="SpaA"/>
    <property type="match status" value="1"/>
</dbReference>
<evidence type="ECO:0000313" key="11">
    <source>
        <dbReference type="Proteomes" id="UP000006919"/>
    </source>
</evidence>
<reference evidence="10 11" key="1">
    <citation type="journal article" date="2011" name="J. Bacteriol.">
        <title>Complete genome of the cellulolytic ruminal bacterium Ruminococcus albus 7.</title>
        <authorList>
            <person name="Suen G."/>
            <person name="Stevenson D.M."/>
            <person name="Bruce D.C."/>
            <person name="Chertkov O."/>
            <person name="Copeland A."/>
            <person name="Cheng J.F."/>
            <person name="Detter C."/>
            <person name="Detter J.C."/>
            <person name="Goodwin L.A."/>
            <person name="Han C.S."/>
            <person name="Hauser L.J."/>
            <person name="Ivanova N.N."/>
            <person name="Kyrpides N.C."/>
            <person name="Land M.L."/>
            <person name="Lapidus A."/>
            <person name="Lucas S."/>
            <person name="Ovchinnikova G."/>
            <person name="Pitluck S."/>
            <person name="Tapia R."/>
            <person name="Woyke T."/>
            <person name="Boyum J."/>
            <person name="Mead D."/>
            <person name="Weimer P.J."/>
        </authorList>
    </citation>
    <scope>NUCLEOTIDE SEQUENCE [LARGE SCALE GENOMIC DNA]</scope>
    <source>
        <strain evidence="11">ATCC 27210 / DSM 20455 / JCM 14654 / NCDO 2250 / 7</strain>
    </source>
</reference>
<keyword evidence="6" id="KW-1133">Transmembrane helix</keyword>
<evidence type="ECO:0000256" key="1">
    <source>
        <dbReference type="ARBA" id="ARBA00022512"/>
    </source>
</evidence>
<dbReference type="Pfam" id="PF00746">
    <property type="entry name" value="Gram_pos_anchor"/>
    <property type="match status" value="1"/>
</dbReference>
<dbReference type="Proteomes" id="UP000006919">
    <property type="component" value="Chromosome"/>
</dbReference>
<feature type="chain" id="PRO_5003213069" evidence="7">
    <location>
        <begin position="29"/>
        <end position="606"/>
    </location>
</feature>
<protein>
    <submittedName>
        <fullName evidence="10">LPXTG-motif cell wall anchor domain protein</fullName>
    </submittedName>
</protein>
<dbReference type="Gene3D" id="2.60.40.740">
    <property type="match status" value="1"/>
</dbReference>
<evidence type="ECO:0000256" key="5">
    <source>
        <dbReference type="SAM" id="MobiDB-lite"/>
    </source>
</evidence>
<keyword evidence="6" id="KW-0812">Transmembrane</keyword>
<dbReference type="InterPro" id="IPR019931">
    <property type="entry name" value="LPXTG_anchor"/>
</dbReference>
<dbReference type="InterPro" id="IPR026466">
    <property type="entry name" value="Fim_isopep_form_D2_dom"/>
</dbReference>
<dbReference type="eggNOG" id="COG4932">
    <property type="taxonomic scope" value="Bacteria"/>
</dbReference>
<feature type="domain" description="Gram-positive cocci surface proteins LPxTG" evidence="8">
    <location>
        <begin position="561"/>
        <end position="598"/>
    </location>
</feature>
<evidence type="ECO:0000256" key="2">
    <source>
        <dbReference type="ARBA" id="ARBA00022525"/>
    </source>
</evidence>
<accession>E6UHN0</accession>
<dbReference type="OrthoDB" id="1819349at2"/>
<feature type="transmembrane region" description="Helical" evidence="6">
    <location>
        <begin position="572"/>
        <end position="593"/>
    </location>
</feature>
<evidence type="ECO:0000256" key="6">
    <source>
        <dbReference type="SAM" id="Phobius"/>
    </source>
</evidence>
<name>E6UHN0_RUMA7</name>
<dbReference type="STRING" id="697329.Rumal_1578"/>
<feature type="compositionally biased region" description="Pro residues" evidence="5">
    <location>
        <begin position="420"/>
        <end position="436"/>
    </location>
</feature>
<evidence type="ECO:0000259" key="9">
    <source>
        <dbReference type="Pfam" id="PF17802"/>
    </source>
</evidence>
<evidence type="ECO:0000313" key="10">
    <source>
        <dbReference type="EMBL" id="ADU22079.1"/>
    </source>
</evidence>
<dbReference type="HOGENOM" id="CLU_450458_0_0_9"/>
<dbReference type="InterPro" id="IPR041033">
    <property type="entry name" value="SpaA_PFL_dom_1"/>
</dbReference>
<keyword evidence="4" id="KW-0572">Peptidoglycan-anchor</keyword>
<gene>
    <name evidence="10" type="ordered locus">Rumal_1578</name>
</gene>
<sequence length="606" mass="65768" precursor="true">MKKLYKRSTAIAVSALMMSQMIPYNVFASENPTGPNSLTIHPYILSDAKYAEAKQANKTPSGLGTTDAIAADTDLADNYDATESQDVTFTLTEVTSTGAAKQGGIKITTPSKSFSSLPDGYYKITPNNTSTDANLKEVESFFIQLPSGSNRDVYIYPKLTDNHDNGDHNTPGTLHDATDPTSKDKHSIELTKKLSGDAAWTSGMSATFQLYSQDAMGNWVDGGTHDTDANGKVIVDGLPYGTYYMYETSAVTGYLKNSSPVKFVLDGTASSVQKADLTNDKKLTVSKAIDVDGKGHTYNWTITADVPVNSENLMSYSITDTFENLKEVNVVSVFSGSDELDEDVDYTVSTNGNKLTVEIDDPSSLESDADIVIKVESKLVDGFTSGSEATNTSSIDYQYAYDPDNDSRIPSQIPNDIPNIPNPNPDDPDPTDPNNPPVVSYPDGTEEELHNTETVTPATITISNYATGTTTELKKSKYSITGCSNHDDDDASDIVTLENLAPGVYEITQLGTQENYKIDENVKTIFIDKNGKVYEGDTADSTKEITNKKIIFYNDPISDNFQLPFTGTTATIVFTIGGIAIMAGAAFFIIVLFKKKDEEEEEQNKA</sequence>
<dbReference type="AlphaFoldDB" id="E6UHN0"/>
<organism evidence="10 11">
    <name type="scientific">Ruminococcus albus (strain ATCC 27210 / DSM 20455 / JCM 14654 / NCDO 2250 / 7)</name>
    <dbReference type="NCBI Taxonomy" id="697329"/>
    <lineage>
        <taxon>Bacteria</taxon>
        <taxon>Bacillati</taxon>
        <taxon>Bacillota</taxon>
        <taxon>Clostridia</taxon>
        <taxon>Eubacteriales</taxon>
        <taxon>Oscillospiraceae</taxon>
        <taxon>Ruminococcus</taxon>
    </lineage>
</organism>
<dbReference type="KEGG" id="ral:Rumal_1578"/>
<keyword evidence="3 7" id="KW-0732">Signal</keyword>